<evidence type="ECO:0000313" key="2">
    <source>
        <dbReference type="Proteomes" id="UP000250140"/>
    </source>
</evidence>
<evidence type="ECO:0000313" key="1">
    <source>
        <dbReference type="EMBL" id="OCL03969.1"/>
    </source>
</evidence>
<organism evidence="1 2">
    <name type="scientific">Glonium stellatum</name>
    <dbReference type="NCBI Taxonomy" id="574774"/>
    <lineage>
        <taxon>Eukaryota</taxon>
        <taxon>Fungi</taxon>
        <taxon>Dikarya</taxon>
        <taxon>Ascomycota</taxon>
        <taxon>Pezizomycotina</taxon>
        <taxon>Dothideomycetes</taxon>
        <taxon>Pleosporomycetidae</taxon>
        <taxon>Gloniales</taxon>
        <taxon>Gloniaceae</taxon>
        <taxon>Glonium</taxon>
    </lineage>
</organism>
<dbReference type="EMBL" id="KV750648">
    <property type="protein sequence ID" value="OCL03969.1"/>
    <property type="molecule type" value="Genomic_DNA"/>
</dbReference>
<protein>
    <submittedName>
        <fullName evidence="1">Uncharacterized protein</fullName>
    </submittedName>
</protein>
<dbReference type="Proteomes" id="UP000250140">
    <property type="component" value="Unassembled WGS sequence"/>
</dbReference>
<proteinExistence type="predicted"/>
<reference evidence="1 2" key="1">
    <citation type="journal article" date="2016" name="Nat. Commun.">
        <title>Ectomycorrhizal ecology is imprinted in the genome of the dominant symbiotic fungus Cenococcum geophilum.</title>
        <authorList>
            <consortium name="DOE Joint Genome Institute"/>
            <person name="Peter M."/>
            <person name="Kohler A."/>
            <person name="Ohm R.A."/>
            <person name="Kuo A."/>
            <person name="Krutzmann J."/>
            <person name="Morin E."/>
            <person name="Arend M."/>
            <person name="Barry K.W."/>
            <person name="Binder M."/>
            <person name="Choi C."/>
            <person name="Clum A."/>
            <person name="Copeland A."/>
            <person name="Grisel N."/>
            <person name="Haridas S."/>
            <person name="Kipfer T."/>
            <person name="LaButti K."/>
            <person name="Lindquist E."/>
            <person name="Lipzen A."/>
            <person name="Maire R."/>
            <person name="Meier B."/>
            <person name="Mihaltcheva S."/>
            <person name="Molinier V."/>
            <person name="Murat C."/>
            <person name="Poggeler S."/>
            <person name="Quandt C.A."/>
            <person name="Sperisen C."/>
            <person name="Tritt A."/>
            <person name="Tisserant E."/>
            <person name="Crous P.W."/>
            <person name="Henrissat B."/>
            <person name="Nehls U."/>
            <person name="Egli S."/>
            <person name="Spatafora J.W."/>
            <person name="Grigoriev I.V."/>
            <person name="Martin F.M."/>
        </authorList>
    </citation>
    <scope>NUCLEOTIDE SEQUENCE [LARGE SCALE GENOMIC DNA]</scope>
    <source>
        <strain evidence="1 2">CBS 207.34</strain>
    </source>
</reference>
<dbReference type="OrthoDB" id="3794788at2759"/>
<sequence>MLKSVYLPGLEFNVDAKEISFNWRKLCQLFYWEVLKTRRVAKPWLQRPASDIHPDDAADRWIFSF</sequence>
<accession>A0A8E2ESE3</accession>
<dbReference type="AlphaFoldDB" id="A0A8E2ESE3"/>
<gene>
    <name evidence="1" type="ORF">AOQ84DRAFT_356617</name>
</gene>
<keyword evidence="2" id="KW-1185">Reference proteome</keyword>
<name>A0A8E2ESE3_9PEZI</name>